<reference evidence="9 10" key="1">
    <citation type="submission" date="2020-11" db="EMBL/GenBank/DDBJ databases">
        <authorList>
            <person name="Wallbank WR R."/>
            <person name="Pardo Diaz C."/>
            <person name="Kozak K."/>
            <person name="Martin S."/>
            <person name="Jiggins C."/>
            <person name="Moest M."/>
            <person name="Warren A I."/>
            <person name="Generalovic N T."/>
            <person name="Byers J.R.P. K."/>
            <person name="Montejo-Kovacevich G."/>
            <person name="Yen C E."/>
        </authorList>
    </citation>
    <scope>NUCLEOTIDE SEQUENCE [LARGE SCALE GENOMIC DNA]</scope>
</reference>
<feature type="transmembrane region" description="Helical" evidence="7">
    <location>
        <begin position="588"/>
        <end position="607"/>
    </location>
</feature>
<dbReference type="GO" id="GO:0016020">
    <property type="term" value="C:membrane"/>
    <property type="evidence" value="ECO:0007669"/>
    <property type="project" value="UniProtKB-SubCell"/>
</dbReference>
<feature type="transmembrane region" description="Helical" evidence="7">
    <location>
        <begin position="273"/>
        <end position="293"/>
    </location>
</feature>
<feature type="transmembrane region" description="Helical" evidence="7">
    <location>
        <begin position="451"/>
        <end position="472"/>
    </location>
</feature>
<keyword evidence="2" id="KW-0813">Transport</keyword>
<evidence type="ECO:0000313" key="10">
    <source>
        <dbReference type="Proteomes" id="UP000594454"/>
    </source>
</evidence>
<name>A0A7R8UAP6_HERIL</name>
<organism evidence="9 10">
    <name type="scientific">Hermetia illucens</name>
    <name type="common">Black soldier fly</name>
    <dbReference type="NCBI Taxonomy" id="343691"/>
    <lineage>
        <taxon>Eukaryota</taxon>
        <taxon>Metazoa</taxon>
        <taxon>Ecdysozoa</taxon>
        <taxon>Arthropoda</taxon>
        <taxon>Hexapoda</taxon>
        <taxon>Insecta</taxon>
        <taxon>Pterygota</taxon>
        <taxon>Neoptera</taxon>
        <taxon>Endopterygota</taxon>
        <taxon>Diptera</taxon>
        <taxon>Brachycera</taxon>
        <taxon>Stratiomyomorpha</taxon>
        <taxon>Stratiomyidae</taxon>
        <taxon>Hermetiinae</taxon>
        <taxon>Hermetia</taxon>
    </lineage>
</organism>
<dbReference type="Pfam" id="PF03600">
    <property type="entry name" value="CitMHS"/>
    <property type="match status" value="1"/>
</dbReference>
<feature type="transmembrane region" description="Helical" evidence="7">
    <location>
        <begin position="365"/>
        <end position="383"/>
    </location>
</feature>
<dbReference type="GO" id="GO:0055085">
    <property type="term" value="P:transmembrane transport"/>
    <property type="evidence" value="ECO:0007669"/>
    <property type="project" value="InterPro"/>
</dbReference>
<evidence type="ECO:0000313" key="9">
    <source>
        <dbReference type="EMBL" id="CAD7077287.1"/>
    </source>
</evidence>
<feature type="region of interest" description="Disordered" evidence="6">
    <location>
        <begin position="55"/>
        <end position="86"/>
    </location>
</feature>
<evidence type="ECO:0000256" key="4">
    <source>
        <dbReference type="ARBA" id="ARBA00022989"/>
    </source>
</evidence>
<keyword evidence="4 7" id="KW-1133">Transmembrane helix</keyword>
<evidence type="ECO:0000256" key="1">
    <source>
        <dbReference type="ARBA" id="ARBA00004141"/>
    </source>
</evidence>
<proteinExistence type="predicted"/>
<feature type="transmembrane region" description="Helical" evidence="7">
    <location>
        <begin position="661"/>
        <end position="679"/>
    </location>
</feature>
<dbReference type="PANTHER" id="PTHR43568:SF1">
    <property type="entry name" value="P PROTEIN"/>
    <property type="match status" value="1"/>
</dbReference>
<feature type="transmembrane region" description="Helical" evidence="7">
    <location>
        <begin position="752"/>
        <end position="775"/>
    </location>
</feature>
<dbReference type="AlphaFoldDB" id="A0A7R8UAP6"/>
<sequence length="778" mass="87198">MKTQSIGRSISRHGSNRIRIPAVHEVTAVGLSIWARLPEKVKHDPVLASYRNEYERSRDADPNSHDADNVATVENYSPRPSLTQQEERIEVIPEEENEPEAKEESPSKYKIWLNYSKIAILLAVWAFFTAILIITDEENLPAIPMSVPENRTKVFPIPQTSQISEFELRLAGAFSTNLHGNTSDKLFVYIQVQTDNASDWVNIDQWSLPIADNEATNNFPIVQMDHIFDLNSKMAPINSTKYQSIRVAMETNINADFPFQFTYNGSPVDKNLGIIYAALILIGLYVLIIWEIVDKAFATILASTLCISVLAIMGSRPTLPKIIGWIDMETLFLLFGMMIIVGIMSETGLFDFLAVYAYKITSGKAWPLIYCLCIFTAILSAFLDNVTTLLLMAPVSIRLCEIMSLNPIPILTSMILYSNIGGALTPVGDPPNIIIISNSYVSKSGITFTNFILHMLLGVLLACLQAFVQLRLKYRTINDLRTSESREICELREEIRVWQQALSSISLYSNDDDFIRWTMVDKIKNLKKTLKKRLNSMCIPKESYTATLKELQEKYPIKNRPLLLKSSLSMVFVLGFFFLHSVPGLDRLSLGWIAFLGALLLLVLADLKDMDAVLSKIEWSTLIFFASLFILIEALSELGLIDWIGDQTESLIVAVDEKWRLAVAILIIIWVSAVASSFLDNIPLTTMMIKITVSLAQNENLGLPLQPLIWALSFGACFGGNGTLIGASANIICAGVAEQHGLKMSFYQFFKIGFPMMIGNVLTATVYMMIAHVLLEWH</sequence>
<feature type="transmembrane region" description="Helical" evidence="7">
    <location>
        <begin position="562"/>
        <end position="582"/>
    </location>
</feature>
<evidence type="ECO:0000256" key="3">
    <source>
        <dbReference type="ARBA" id="ARBA00022692"/>
    </source>
</evidence>
<evidence type="ECO:0000256" key="7">
    <source>
        <dbReference type="SAM" id="Phobius"/>
    </source>
</evidence>
<feature type="transmembrane region" description="Helical" evidence="7">
    <location>
        <begin position="619"/>
        <end position="641"/>
    </location>
</feature>
<keyword evidence="3 7" id="KW-0812">Transmembrane</keyword>
<feature type="compositionally biased region" description="Polar residues" evidence="6">
    <location>
        <begin position="72"/>
        <end position="84"/>
    </location>
</feature>
<protein>
    <recommendedName>
        <fullName evidence="8">Citrate transporter-like domain-containing protein</fullName>
    </recommendedName>
</protein>
<feature type="compositionally biased region" description="Basic and acidic residues" evidence="6">
    <location>
        <begin position="55"/>
        <end position="68"/>
    </location>
</feature>
<accession>A0A7R8UAP6</accession>
<comment type="subcellular location">
    <subcellularLocation>
        <location evidence="1">Membrane</location>
        <topology evidence="1">Multi-pass membrane protein</topology>
    </subcellularLocation>
</comment>
<keyword evidence="10" id="KW-1185">Reference proteome</keyword>
<evidence type="ECO:0000259" key="8">
    <source>
        <dbReference type="Pfam" id="PF03600"/>
    </source>
</evidence>
<dbReference type="Proteomes" id="UP000594454">
    <property type="component" value="Chromosome 1"/>
</dbReference>
<dbReference type="OrthoDB" id="442352at2759"/>
<feature type="domain" description="Citrate transporter-like" evidence="8">
    <location>
        <begin position="285"/>
        <end position="715"/>
    </location>
</feature>
<dbReference type="InParanoid" id="A0A7R8UAP6"/>
<keyword evidence="5 7" id="KW-0472">Membrane</keyword>
<feature type="transmembrane region" description="Helical" evidence="7">
    <location>
        <begin position="331"/>
        <end position="358"/>
    </location>
</feature>
<dbReference type="InterPro" id="IPR004680">
    <property type="entry name" value="Cit_transptr-like_dom"/>
</dbReference>
<feature type="transmembrane region" description="Helical" evidence="7">
    <location>
        <begin position="300"/>
        <end position="319"/>
    </location>
</feature>
<dbReference type="EMBL" id="LR899009">
    <property type="protein sequence ID" value="CAD7077287.1"/>
    <property type="molecule type" value="Genomic_DNA"/>
</dbReference>
<evidence type="ECO:0000256" key="5">
    <source>
        <dbReference type="ARBA" id="ARBA00023136"/>
    </source>
</evidence>
<dbReference type="PANTHER" id="PTHR43568">
    <property type="entry name" value="P PROTEIN"/>
    <property type="match status" value="1"/>
</dbReference>
<dbReference type="InterPro" id="IPR051475">
    <property type="entry name" value="Diverse_Ion_Transporter"/>
</dbReference>
<evidence type="ECO:0000256" key="6">
    <source>
        <dbReference type="SAM" id="MobiDB-lite"/>
    </source>
</evidence>
<feature type="transmembrane region" description="Helical" evidence="7">
    <location>
        <begin position="118"/>
        <end position="135"/>
    </location>
</feature>
<evidence type="ECO:0000256" key="2">
    <source>
        <dbReference type="ARBA" id="ARBA00022448"/>
    </source>
</evidence>
<gene>
    <name evidence="9" type="ORF">HERILL_LOCUS646</name>
</gene>
<dbReference type="CDD" id="cd01116">
    <property type="entry name" value="P_permease"/>
    <property type="match status" value="1"/>
</dbReference>